<accession>A0A6P1CJ70</accession>
<reference evidence="2 3" key="1">
    <citation type="submission" date="2020-01" db="EMBL/GenBank/DDBJ databases">
        <title>Genetics and antimicrobial susceptibilities of Nocardia species isolated from the soil; a comparison with species isolated from humans.</title>
        <authorList>
            <person name="Carrasco G."/>
            <person name="Monzon S."/>
            <person name="Sansegundo M."/>
            <person name="Garcia E."/>
            <person name="Garrido N."/>
            <person name="Medina M.J."/>
            <person name="Villalon P."/>
            <person name="Ramirez-Arocha A.C."/>
            <person name="Jimenez P."/>
            <person name="Cuesta I."/>
            <person name="Valdezate S."/>
        </authorList>
    </citation>
    <scope>NUCLEOTIDE SEQUENCE [LARGE SCALE GENOMIC DNA]</scope>
    <source>
        <strain evidence="2 3">CNM20110626</strain>
    </source>
</reference>
<comment type="caution">
    <text evidence="2">The sequence shown here is derived from an EMBL/GenBank/DDBJ whole genome shotgun (WGS) entry which is preliminary data.</text>
</comment>
<proteinExistence type="predicted"/>
<gene>
    <name evidence="2" type="ORF">GV791_03995</name>
</gene>
<protein>
    <submittedName>
        <fullName evidence="2">Uncharacterized protein</fullName>
    </submittedName>
</protein>
<dbReference type="OMA" id="WGPFDFR"/>
<feature type="compositionally biased region" description="Acidic residues" evidence="1">
    <location>
        <begin position="201"/>
        <end position="215"/>
    </location>
</feature>
<evidence type="ECO:0000313" key="3">
    <source>
        <dbReference type="Proteomes" id="UP000471166"/>
    </source>
</evidence>
<dbReference type="RefSeq" id="WP_014353144.1">
    <property type="nucleotide sequence ID" value="NZ_AP026975.1"/>
</dbReference>
<dbReference type="Proteomes" id="UP000471166">
    <property type="component" value="Unassembled WGS sequence"/>
</dbReference>
<evidence type="ECO:0000256" key="1">
    <source>
        <dbReference type="SAM" id="MobiDB-lite"/>
    </source>
</evidence>
<dbReference type="EMBL" id="JAAGVB010000004">
    <property type="protein sequence ID" value="NEW31723.1"/>
    <property type="molecule type" value="Genomic_DNA"/>
</dbReference>
<dbReference type="AlphaFoldDB" id="A0A6P1CJ70"/>
<sequence>MTAAEPLRAPAFSFVWTWWPVGVGRGVAAQFELAQGLTACTERHGVLSASRVSCRWLVDGRIVPGAHTSVAVAGGLADPELPALLESARPADLPGQARIGDITVTGPGTRLDAAGIPHIQDDLMRLGIDLTGTEPMVDLEVYHDIWLTHDFRGRPQPQVHHGNAPRLAATLADFDALLDVAAEPGPPSTFGTPRPRGIEPPLDDDGEPMDVSEWL</sequence>
<name>A0A6P1CJ70_9NOCA</name>
<feature type="region of interest" description="Disordered" evidence="1">
    <location>
        <begin position="182"/>
        <end position="215"/>
    </location>
</feature>
<evidence type="ECO:0000313" key="2">
    <source>
        <dbReference type="EMBL" id="NEW31723.1"/>
    </source>
</evidence>
<organism evidence="2 3">
    <name type="scientific">Nocardia cyriacigeorgica</name>
    <dbReference type="NCBI Taxonomy" id="135487"/>
    <lineage>
        <taxon>Bacteria</taxon>
        <taxon>Bacillati</taxon>
        <taxon>Actinomycetota</taxon>
        <taxon>Actinomycetes</taxon>
        <taxon>Mycobacteriales</taxon>
        <taxon>Nocardiaceae</taxon>
        <taxon>Nocardia</taxon>
    </lineage>
</organism>